<sequence length="175" mass="19012">ELQRVQVHTNLIGKLVDAEFHSNTSTVRSEPTIFSKANSNATGLDDPAATDPIEGGPKTAEVFFLMIEDISSDCLLKEIHVSLDLTPVQLKGLQKVVLANKDAFGLDGKLGNHDAKVEIHLKPGSQPVSLPLFPVSPANHEIMDKQIDAWLKLGVIEPSKSPWGAPVFIVYRNGK</sequence>
<organism evidence="1 2">
    <name type="scientific">Dendrothele bispora (strain CBS 962.96)</name>
    <dbReference type="NCBI Taxonomy" id="1314807"/>
    <lineage>
        <taxon>Eukaryota</taxon>
        <taxon>Fungi</taxon>
        <taxon>Dikarya</taxon>
        <taxon>Basidiomycota</taxon>
        <taxon>Agaricomycotina</taxon>
        <taxon>Agaricomycetes</taxon>
        <taxon>Agaricomycetidae</taxon>
        <taxon>Agaricales</taxon>
        <taxon>Agaricales incertae sedis</taxon>
        <taxon>Dendrothele</taxon>
    </lineage>
</organism>
<dbReference type="InterPro" id="IPR043502">
    <property type="entry name" value="DNA/RNA_pol_sf"/>
</dbReference>
<feature type="non-terminal residue" evidence="1">
    <location>
        <position position="175"/>
    </location>
</feature>
<proteinExistence type="predicted"/>
<feature type="non-terminal residue" evidence="1">
    <location>
        <position position="1"/>
    </location>
</feature>
<dbReference type="EMBL" id="ML179796">
    <property type="protein sequence ID" value="THU81572.1"/>
    <property type="molecule type" value="Genomic_DNA"/>
</dbReference>
<dbReference type="OrthoDB" id="6776860at2759"/>
<gene>
    <name evidence="1" type="ORF">K435DRAFT_620757</name>
</gene>
<reference evidence="1 2" key="1">
    <citation type="journal article" date="2019" name="Nat. Ecol. Evol.">
        <title>Megaphylogeny resolves global patterns of mushroom evolution.</title>
        <authorList>
            <person name="Varga T."/>
            <person name="Krizsan K."/>
            <person name="Foldi C."/>
            <person name="Dima B."/>
            <person name="Sanchez-Garcia M."/>
            <person name="Sanchez-Ramirez S."/>
            <person name="Szollosi G.J."/>
            <person name="Szarkandi J.G."/>
            <person name="Papp V."/>
            <person name="Albert L."/>
            <person name="Andreopoulos W."/>
            <person name="Angelini C."/>
            <person name="Antonin V."/>
            <person name="Barry K.W."/>
            <person name="Bougher N.L."/>
            <person name="Buchanan P."/>
            <person name="Buyck B."/>
            <person name="Bense V."/>
            <person name="Catcheside P."/>
            <person name="Chovatia M."/>
            <person name="Cooper J."/>
            <person name="Damon W."/>
            <person name="Desjardin D."/>
            <person name="Finy P."/>
            <person name="Geml J."/>
            <person name="Haridas S."/>
            <person name="Hughes K."/>
            <person name="Justo A."/>
            <person name="Karasinski D."/>
            <person name="Kautmanova I."/>
            <person name="Kiss B."/>
            <person name="Kocsube S."/>
            <person name="Kotiranta H."/>
            <person name="LaButti K.M."/>
            <person name="Lechner B.E."/>
            <person name="Liimatainen K."/>
            <person name="Lipzen A."/>
            <person name="Lukacs Z."/>
            <person name="Mihaltcheva S."/>
            <person name="Morgado L.N."/>
            <person name="Niskanen T."/>
            <person name="Noordeloos M.E."/>
            <person name="Ohm R.A."/>
            <person name="Ortiz-Santana B."/>
            <person name="Ovrebo C."/>
            <person name="Racz N."/>
            <person name="Riley R."/>
            <person name="Savchenko A."/>
            <person name="Shiryaev A."/>
            <person name="Soop K."/>
            <person name="Spirin V."/>
            <person name="Szebenyi C."/>
            <person name="Tomsovsky M."/>
            <person name="Tulloss R.E."/>
            <person name="Uehling J."/>
            <person name="Grigoriev I.V."/>
            <person name="Vagvolgyi C."/>
            <person name="Papp T."/>
            <person name="Martin F.M."/>
            <person name="Miettinen O."/>
            <person name="Hibbett D.S."/>
            <person name="Nagy L.G."/>
        </authorList>
    </citation>
    <scope>NUCLEOTIDE SEQUENCE [LARGE SCALE GENOMIC DNA]</scope>
    <source>
        <strain evidence="1 2">CBS 962.96</strain>
    </source>
</reference>
<dbReference type="Proteomes" id="UP000297245">
    <property type="component" value="Unassembled WGS sequence"/>
</dbReference>
<dbReference type="Gene3D" id="3.10.10.10">
    <property type="entry name" value="HIV Type 1 Reverse Transcriptase, subunit A, domain 1"/>
    <property type="match status" value="1"/>
</dbReference>
<dbReference type="SUPFAM" id="SSF56672">
    <property type="entry name" value="DNA/RNA polymerases"/>
    <property type="match status" value="1"/>
</dbReference>
<accession>A0A4S8KZQ3</accession>
<name>A0A4S8KZQ3_DENBC</name>
<keyword evidence="2" id="KW-1185">Reference proteome</keyword>
<evidence type="ECO:0008006" key="3">
    <source>
        <dbReference type="Google" id="ProtNLM"/>
    </source>
</evidence>
<protein>
    <recommendedName>
        <fullName evidence="3">DNA/RNA polymerase</fullName>
    </recommendedName>
</protein>
<dbReference type="AlphaFoldDB" id="A0A4S8KZQ3"/>
<evidence type="ECO:0000313" key="1">
    <source>
        <dbReference type="EMBL" id="THU81572.1"/>
    </source>
</evidence>
<evidence type="ECO:0000313" key="2">
    <source>
        <dbReference type="Proteomes" id="UP000297245"/>
    </source>
</evidence>